<protein>
    <recommendedName>
        <fullName evidence="5">Apple domain-containing protein</fullName>
    </recommendedName>
</protein>
<dbReference type="Proteomes" id="UP001153069">
    <property type="component" value="Unassembled WGS sequence"/>
</dbReference>
<comment type="caution">
    <text evidence="3">The sequence shown here is derived from an EMBL/GenBank/DDBJ whole genome shotgun (WGS) entry which is preliminary data.</text>
</comment>
<evidence type="ECO:0008006" key="5">
    <source>
        <dbReference type="Google" id="ProtNLM"/>
    </source>
</evidence>
<feature type="signal peptide" evidence="2">
    <location>
        <begin position="1"/>
        <end position="21"/>
    </location>
</feature>
<organism evidence="3 4">
    <name type="scientific">Seminavis robusta</name>
    <dbReference type="NCBI Taxonomy" id="568900"/>
    <lineage>
        <taxon>Eukaryota</taxon>
        <taxon>Sar</taxon>
        <taxon>Stramenopiles</taxon>
        <taxon>Ochrophyta</taxon>
        <taxon>Bacillariophyta</taxon>
        <taxon>Bacillariophyceae</taxon>
        <taxon>Bacillariophycidae</taxon>
        <taxon>Naviculales</taxon>
        <taxon>Naviculaceae</taxon>
        <taxon>Seminavis</taxon>
    </lineage>
</organism>
<keyword evidence="2" id="KW-0732">Signal</keyword>
<feature type="compositionally biased region" description="Low complexity" evidence="1">
    <location>
        <begin position="373"/>
        <end position="390"/>
    </location>
</feature>
<feature type="chain" id="PRO_5040512377" description="Apple domain-containing protein" evidence="2">
    <location>
        <begin position="22"/>
        <end position="418"/>
    </location>
</feature>
<evidence type="ECO:0000256" key="2">
    <source>
        <dbReference type="SAM" id="SignalP"/>
    </source>
</evidence>
<evidence type="ECO:0000313" key="4">
    <source>
        <dbReference type="Proteomes" id="UP001153069"/>
    </source>
</evidence>
<dbReference type="AlphaFoldDB" id="A0A9N8HR46"/>
<accession>A0A9N8HR46</accession>
<name>A0A9N8HR46_9STRA</name>
<reference evidence="3" key="1">
    <citation type="submission" date="2020-06" db="EMBL/GenBank/DDBJ databases">
        <authorList>
            <consortium name="Plant Systems Biology data submission"/>
        </authorList>
    </citation>
    <scope>NUCLEOTIDE SEQUENCE</scope>
    <source>
        <strain evidence="3">D6</strain>
    </source>
</reference>
<evidence type="ECO:0000313" key="3">
    <source>
        <dbReference type="EMBL" id="CAB9522926.1"/>
    </source>
</evidence>
<keyword evidence="4" id="KW-1185">Reference proteome</keyword>
<dbReference type="EMBL" id="CAICTM010001355">
    <property type="protein sequence ID" value="CAB9522926.1"/>
    <property type="molecule type" value="Genomic_DNA"/>
</dbReference>
<feature type="region of interest" description="Disordered" evidence="1">
    <location>
        <begin position="364"/>
        <end position="391"/>
    </location>
</feature>
<sequence length="418" mass="46020">MQVSLVLATSILLLVVSPIAAQCSFEEQEGILWGYNRGGCFICHDDSDNLLTDQALEEACKQTCAADLNCVAYEFSKSPLDALSVYRGSGNCCLEYDTNDAATEYLVLPGTANNCQKETYCWTRLQRDTTDACPSETFSTQCRQIYEYSEQVGADHVTLIEQGCGIDDIVYQSLLDSASQQCMEQALPPDGQDSEESDCQFSEPVVGEANFGLNLGGCFACENESGDAMVYGNELMAACDQMCRADPNCISFEVALAPVDPYYVYIQFPVNCCIEYNPVDSNSPYFVTGGTSNNCQKEMNCWDRVDKLSSCPASEPHPTCRQTESFSEERNTNLLEYVRNDCAFEDDVVAQTLLDAASDMCTEETISRESTPQNTGSSTSSDQQQSTKTSAGKSWRDRVMFLNYASLWVVAQGLATFL</sequence>
<gene>
    <name evidence="3" type="ORF">SEMRO_1357_G265800.1</name>
</gene>
<proteinExistence type="predicted"/>
<evidence type="ECO:0000256" key="1">
    <source>
        <dbReference type="SAM" id="MobiDB-lite"/>
    </source>
</evidence>